<accession>A0A437ACQ3</accession>
<feature type="region of interest" description="Disordered" evidence="1">
    <location>
        <begin position="24"/>
        <end position="70"/>
    </location>
</feature>
<dbReference type="EMBL" id="SAEB01000003">
    <property type="protein sequence ID" value="RVD88868.1"/>
    <property type="molecule type" value="Genomic_DNA"/>
</dbReference>
<feature type="compositionally biased region" description="Polar residues" evidence="1">
    <location>
        <begin position="254"/>
        <end position="272"/>
    </location>
</feature>
<dbReference type="VEuPathDB" id="FungiDB:DFL_003039"/>
<dbReference type="GeneID" id="93585350"/>
<dbReference type="OrthoDB" id="5323690at2759"/>
<evidence type="ECO:0000313" key="2">
    <source>
        <dbReference type="EMBL" id="RVD88868.1"/>
    </source>
</evidence>
<reference evidence="2 3" key="1">
    <citation type="submission" date="2019-01" db="EMBL/GenBank/DDBJ databases">
        <title>Intercellular communication is required for trap formation in the nematode-trapping fungus Duddingtonia flagrans.</title>
        <authorList>
            <person name="Youssar L."/>
            <person name="Wernet V."/>
            <person name="Hensel N."/>
            <person name="Hildebrandt H.-G."/>
            <person name="Fischer R."/>
        </authorList>
    </citation>
    <scope>NUCLEOTIDE SEQUENCE [LARGE SCALE GENOMIC DNA]</scope>
    <source>
        <strain evidence="2 3">CBS H-5679</strain>
    </source>
</reference>
<keyword evidence="3" id="KW-1185">Reference proteome</keyword>
<evidence type="ECO:0000256" key="1">
    <source>
        <dbReference type="SAM" id="MobiDB-lite"/>
    </source>
</evidence>
<feature type="region of interest" description="Disordered" evidence="1">
    <location>
        <begin position="242"/>
        <end position="312"/>
    </location>
</feature>
<evidence type="ECO:0000313" key="3">
    <source>
        <dbReference type="Proteomes" id="UP000283090"/>
    </source>
</evidence>
<name>A0A437ACQ3_ARTFL</name>
<gene>
    <name evidence="2" type="ORF">DFL_003039</name>
</gene>
<dbReference type="Proteomes" id="UP000283090">
    <property type="component" value="Unassembled WGS sequence"/>
</dbReference>
<dbReference type="AlphaFoldDB" id="A0A437ACQ3"/>
<protein>
    <submittedName>
        <fullName evidence="2">Uncharacterized protein</fullName>
    </submittedName>
</protein>
<sequence>MTSGDCNGECGSWKLYSHCRVQNRVKKTRRSPRSAGVQGSRAARNISESRLPSRGVIHKDHHQPTGTLFTTASQSNDLPCGCTELLDEIFEADDTAVDAPVSNRTLNESRDGAVYGGSGEIDEAGVDIDDKTNTELDAGAARNIERIVVPVSLSEEFPSSNVSVLSDNSGNQPTSCREIKDFLIQALPEGLMNIFRAPCPISAAAYGRGPIEDPYGNSIYPGGSFTRSIYPAEDLNIDRMFPPRSDHTIGTEAGDQSTEGDSVDATMSNGTASDRPLLIPPRPPIPFIERTLKISPTEDMPDAGESEMPTTH</sequence>
<comment type="caution">
    <text evidence="2">The sequence shown here is derived from an EMBL/GenBank/DDBJ whole genome shotgun (WGS) entry which is preliminary data.</text>
</comment>
<dbReference type="RefSeq" id="XP_067494412.1">
    <property type="nucleotide sequence ID" value="XM_067631913.1"/>
</dbReference>
<organism evidence="2 3">
    <name type="scientific">Arthrobotrys flagrans</name>
    <name type="common">Nematode-trapping fungus</name>
    <name type="synonym">Trichothecium flagrans</name>
    <dbReference type="NCBI Taxonomy" id="97331"/>
    <lineage>
        <taxon>Eukaryota</taxon>
        <taxon>Fungi</taxon>
        <taxon>Dikarya</taxon>
        <taxon>Ascomycota</taxon>
        <taxon>Pezizomycotina</taxon>
        <taxon>Orbiliomycetes</taxon>
        <taxon>Orbiliales</taxon>
        <taxon>Orbiliaceae</taxon>
        <taxon>Arthrobotrys</taxon>
    </lineage>
</organism>
<proteinExistence type="predicted"/>